<dbReference type="Proteomes" id="UP000320762">
    <property type="component" value="Unassembled WGS sequence"/>
</dbReference>
<evidence type="ECO:0000313" key="1">
    <source>
        <dbReference type="EMBL" id="TRM60036.1"/>
    </source>
</evidence>
<proteinExistence type="predicted"/>
<evidence type="ECO:0000313" key="2">
    <source>
        <dbReference type="Proteomes" id="UP000320762"/>
    </source>
</evidence>
<feature type="non-terminal residue" evidence="1">
    <location>
        <position position="116"/>
    </location>
</feature>
<sequence length="116" mass="13928">MRQWIRITDRAEFDKIWERIKTIAPPSVTKYLEENWMKEVELWSAVYRTTRDIHAVPDTNMLVEAWHRLLKHHFMGSKHGRRVDQLIHVLATVAIPHYQQRHLRQSLGFDGMDLTQ</sequence>
<reference evidence="1 2" key="1">
    <citation type="journal article" date="2019" name="New Phytol.">
        <title>Comparative genomics reveals unique wood-decay strategies and fruiting body development in the Schizophyllaceae.</title>
        <authorList>
            <person name="Almasi E."/>
            <person name="Sahu N."/>
            <person name="Krizsan K."/>
            <person name="Balint B."/>
            <person name="Kovacs G.M."/>
            <person name="Kiss B."/>
            <person name="Cseklye J."/>
            <person name="Drula E."/>
            <person name="Henrissat B."/>
            <person name="Nagy I."/>
            <person name="Chovatia M."/>
            <person name="Adam C."/>
            <person name="LaButti K."/>
            <person name="Lipzen A."/>
            <person name="Riley R."/>
            <person name="Grigoriev I.V."/>
            <person name="Nagy L.G."/>
        </authorList>
    </citation>
    <scope>NUCLEOTIDE SEQUENCE [LARGE SCALE GENOMIC DNA]</scope>
    <source>
        <strain evidence="1 2">NL-1724</strain>
    </source>
</reference>
<comment type="caution">
    <text evidence="1">The sequence shown here is derived from an EMBL/GenBank/DDBJ whole genome shotgun (WGS) entry which is preliminary data.</text>
</comment>
<dbReference type="STRING" id="97359.A0A550C5Q0"/>
<dbReference type="AlphaFoldDB" id="A0A550C5Q0"/>
<keyword evidence="2" id="KW-1185">Reference proteome</keyword>
<organism evidence="1 2">
    <name type="scientific">Schizophyllum amplum</name>
    <dbReference type="NCBI Taxonomy" id="97359"/>
    <lineage>
        <taxon>Eukaryota</taxon>
        <taxon>Fungi</taxon>
        <taxon>Dikarya</taxon>
        <taxon>Basidiomycota</taxon>
        <taxon>Agaricomycotina</taxon>
        <taxon>Agaricomycetes</taxon>
        <taxon>Agaricomycetidae</taxon>
        <taxon>Agaricales</taxon>
        <taxon>Schizophyllaceae</taxon>
        <taxon>Schizophyllum</taxon>
    </lineage>
</organism>
<accession>A0A550C5Q0</accession>
<dbReference type="EMBL" id="VDMD01000024">
    <property type="protein sequence ID" value="TRM60036.1"/>
    <property type="molecule type" value="Genomic_DNA"/>
</dbReference>
<name>A0A550C5Q0_9AGAR</name>
<gene>
    <name evidence="1" type="ORF">BD626DRAFT_408088</name>
</gene>
<dbReference type="OrthoDB" id="3247294at2759"/>
<protein>
    <submittedName>
        <fullName evidence="1">Uncharacterized protein</fullName>
    </submittedName>
</protein>